<evidence type="ECO:0000256" key="7">
    <source>
        <dbReference type="ARBA" id="ARBA00023170"/>
    </source>
</evidence>
<organism evidence="12 13">
    <name type="scientific">Caenorhabditis briggsae</name>
    <dbReference type="NCBI Taxonomy" id="6238"/>
    <lineage>
        <taxon>Eukaryota</taxon>
        <taxon>Metazoa</taxon>
        <taxon>Ecdysozoa</taxon>
        <taxon>Nematoda</taxon>
        <taxon>Chromadorea</taxon>
        <taxon>Rhabditida</taxon>
        <taxon>Rhabditina</taxon>
        <taxon>Rhabditomorpha</taxon>
        <taxon>Rhabditoidea</taxon>
        <taxon>Rhabditidae</taxon>
        <taxon>Peloderinae</taxon>
        <taxon>Caenorhabditis</taxon>
    </lineage>
</organism>
<dbReference type="WormBase" id="CBG10722a">
    <property type="protein sequence ID" value="CBP38103"/>
    <property type="gene ID" value="WBGene00032011"/>
</dbReference>
<dbReference type="InterPro" id="IPR035500">
    <property type="entry name" value="NHR-like_dom_sf"/>
</dbReference>
<keyword evidence="2 9" id="KW-0863">Zinc-finger</keyword>
<evidence type="ECO:0000256" key="5">
    <source>
        <dbReference type="ARBA" id="ARBA00023125"/>
    </source>
</evidence>
<evidence type="ECO:0000256" key="9">
    <source>
        <dbReference type="RuleBase" id="RU004334"/>
    </source>
</evidence>
<dbReference type="GO" id="GO:0006357">
    <property type="term" value="P:regulation of transcription by RNA polymerase II"/>
    <property type="evidence" value="ECO:0000318"/>
    <property type="project" value="GO_Central"/>
</dbReference>
<evidence type="ECO:0000256" key="6">
    <source>
        <dbReference type="ARBA" id="ARBA00023163"/>
    </source>
</evidence>
<evidence type="ECO:0000256" key="3">
    <source>
        <dbReference type="ARBA" id="ARBA00022833"/>
    </source>
</evidence>
<dbReference type="GO" id="GO:0005634">
    <property type="term" value="C:nucleus"/>
    <property type="evidence" value="ECO:0000318"/>
    <property type="project" value="GO_Central"/>
</dbReference>
<keyword evidence="3 9" id="KW-0862">Zinc</keyword>
<comment type="similarity">
    <text evidence="9">Belongs to the nuclear hormone receptor family.</text>
</comment>
<dbReference type="Gene3D" id="1.10.565.10">
    <property type="entry name" value="Retinoid X Receptor"/>
    <property type="match status" value="2"/>
</dbReference>
<dbReference type="PRINTS" id="PR00047">
    <property type="entry name" value="STROIDFINGER"/>
</dbReference>
<reference evidence="12 13" key="1">
    <citation type="journal article" date="2003" name="PLoS Biol.">
        <title>The genome sequence of Caenorhabditis briggsae: a platform for comparative genomics.</title>
        <authorList>
            <person name="Stein L.D."/>
            <person name="Bao Z."/>
            <person name="Blasiar D."/>
            <person name="Blumenthal T."/>
            <person name="Brent M.R."/>
            <person name="Chen N."/>
            <person name="Chinwalla A."/>
            <person name="Clarke L."/>
            <person name="Clee C."/>
            <person name="Coghlan A."/>
            <person name="Coulson A."/>
            <person name="D'Eustachio P."/>
            <person name="Fitch D.H."/>
            <person name="Fulton L.A."/>
            <person name="Fulton R.E."/>
            <person name="Griffiths-Jones S."/>
            <person name="Harris T.W."/>
            <person name="Hillier L.W."/>
            <person name="Kamath R."/>
            <person name="Kuwabara P.E."/>
            <person name="Mardis E.R."/>
            <person name="Marra M.A."/>
            <person name="Miner T.L."/>
            <person name="Minx P."/>
            <person name="Mullikin J.C."/>
            <person name="Plumb R.W."/>
            <person name="Rogers J."/>
            <person name="Schein J.E."/>
            <person name="Sohrmann M."/>
            <person name="Spieth J."/>
            <person name="Stajich J.E."/>
            <person name="Wei C."/>
            <person name="Willey D."/>
            <person name="Wilson R.K."/>
            <person name="Durbin R."/>
            <person name="Waterston R.H."/>
        </authorList>
    </citation>
    <scope>NUCLEOTIDE SEQUENCE [LARGE SCALE GENOMIC DNA]</scope>
    <source>
        <strain evidence="12 13">AF16</strain>
    </source>
</reference>
<keyword evidence="5 9" id="KW-0238">DNA-binding</keyword>
<evidence type="ECO:0000259" key="11">
    <source>
        <dbReference type="PROSITE" id="PS51843"/>
    </source>
</evidence>
<dbReference type="InParanoid" id="A8XBM7"/>
<dbReference type="GO" id="GO:0043565">
    <property type="term" value="F:sequence-specific DNA binding"/>
    <property type="evidence" value="ECO:0007669"/>
    <property type="project" value="InterPro"/>
</dbReference>
<feature type="domain" description="Nuclear receptor" evidence="10">
    <location>
        <begin position="2"/>
        <end position="47"/>
    </location>
</feature>
<evidence type="ECO:0000256" key="1">
    <source>
        <dbReference type="ARBA" id="ARBA00022723"/>
    </source>
</evidence>
<keyword evidence="1 9" id="KW-0479">Metal-binding</keyword>
<evidence type="ECO:0000256" key="8">
    <source>
        <dbReference type="ARBA" id="ARBA00023242"/>
    </source>
</evidence>
<dbReference type="SUPFAM" id="SSF57716">
    <property type="entry name" value="Glucocorticoid receptor-like (DNA-binding domain)"/>
    <property type="match status" value="1"/>
</dbReference>
<dbReference type="EMBL" id="HE600916">
    <property type="protein sequence ID" value="CAP30043.2"/>
    <property type="molecule type" value="Genomic_DNA"/>
</dbReference>
<dbReference type="GO" id="GO:0003700">
    <property type="term" value="F:DNA-binding transcription factor activity"/>
    <property type="evidence" value="ECO:0000318"/>
    <property type="project" value="GO_Central"/>
</dbReference>
<dbReference type="InterPro" id="IPR000536">
    <property type="entry name" value="Nucl_hrmn_rcpt_lig-bd"/>
</dbReference>
<evidence type="ECO:0000259" key="10">
    <source>
        <dbReference type="PROSITE" id="PS51030"/>
    </source>
</evidence>
<evidence type="ECO:0000313" key="12">
    <source>
        <dbReference type="EMBL" id="CAP30043.2"/>
    </source>
</evidence>
<evidence type="ECO:0000256" key="2">
    <source>
        <dbReference type="ARBA" id="ARBA00022771"/>
    </source>
</evidence>
<comment type="subcellular location">
    <subcellularLocation>
        <location evidence="9">Nucleus</location>
    </subcellularLocation>
</comment>
<dbReference type="Gene3D" id="3.30.50.10">
    <property type="entry name" value="Erythroid Transcription Factor GATA-1, subunit A"/>
    <property type="match status" value="1"/>
</dbReference>
<dbReference type="GeneID" id="8576460"/>
<dbReference type="PANTHER" id="PTHR46011:SF33">
    <property type="entry name" value="NUCLEAR HORMONE RECEPTOR FAMILY"/>
    <property type="match status" value="1"/>
</dbReference>
<evidence type="ECO:0000256" key="4">
    <source>
        <dbReference type="ARBA" id="ARBA00023015"/>
    </source>
</evidence>
<keyword evidence="8 9" id="KW-0539">Nucleus</keyword>
<proteinExistence type="inferred from homology"/>
<dbReference type="AlphaFoldDB" id="A8XBM7"/>
<dbReference type="Pfam" id="PF00104">
    <property type="entry name" value="Hormone_recep"/>
    <property type="match status" value="2"/>
</dbReference>
<dbReference type="eggNOG" id="KOG3575">
    <property type="taxonomic scope" value="Eukaryota"/>
</dbReference>
<name>A8XBM7_CAEBR</name>
<keyword evidence="7 9" id="KW-0675">Receptor</keyword>
<dbReference type="Pfam" id="PF00105">
    <property type="entry name" value="zf-C4"/>
    <property type="match status" value="1"/>
</dbReference>
<dbReference type="InterPro" id="IPR001628">
    <property type="entry name" value="Znf_hrmn_rcpt"/>
</dbReference>
<dbReference type="PANTHER" id="PTHR46011">
    <property type="entry name" value="NUCLEAR HORMONE RECEPTOR FAMILY MEMBER NHR-86-RELATED"/>
    <property type="match status" value="1"/>
</dbReference>
<dbReference type="SMART" id="SM00430">
    <property type="entry name" value="HOLI"/>
    <property type="match status" value="2"/>
</dbReference>
<dbReference type="RefSeq" id="XP_002634464.2">
    <property type="nucleotide sequence ID" value="XM_002634418.2"/>
</dbReference>
<reference evidence="12 13" key="2">
    <citation type="journal article" date="2011" name="PLoS Genet.">
        <title>Caenorhabditis briggsae recombinant inbred line genotypes reveal inter-strain incompatibility and the evolution of recombination.</title>
        <authorList>
            <person name="Ross J.A."/>
            <person name="Koboldt D.C."/>
            <person name="Staisch J.E."/>
            <person name="Chamberlin H.M."/>
            <person name="Gupta B.P."/>
            <person name="Miller R.D."/>
            <person name="Baird S.E."/>
            <person name="Haag E.S."/>
        </authorList>
    </citation>
    <scope>NUCLEOTIDE SEQUENCE [LARGE SCALE GENOMIC DNA]</scope>
    <source>
        <strain evidence="12 13">AF16</strain>
    </source>
</reference>
<dbReference type="KEGG" id="cbr:CBG_10722"/>
<dbReference type="GO" id="GO:0008270">
    <property type="term" value="F:zinc ion binding"/>
    <property type="evidence" value="ECO:0007669"/>
    <property type="project" value="UniProtKB-KW"/>
</dbReference>
<dbReference type="Proteomes" id="UP000008549">
    <property type="component" value="Unassembled WGS sequence"/>
</dbReference>
<dbReference type="CTD" id="8576460"/>
<dbReference type="SUPFAM" id="SSF48508">
    <property type="entry name" value="Nuclear receptor ligand-binding domain"/>
    <property type="match status" value="2"/>
</dbReference>
<dbReference type="InterPro" id="IPR013088">
    <property type="entry name" value="Znf_NHR/GATA"/>
</dbReference>
<dbReference type="PROSITE" id="PS00031">
    <property type="entry name" value="NUCLEAR_REC_DBD_1"/>
    <property type="match status" value="1"/>
</dbReference>
<dbReference type="PROSITE" id="PS51843">
    <property type="entry name" value="NR_LBD"/>
    <property type="match status" value="1"/>
</dbReference>
<keyword evidence="13" id="KW-1185">Reference proteome</keyword>
<gene>
    <name evidence="12 14" type="ORF">CBG10722</name>
    <name evidence="12" type="ORF">CBG_10722</name>
</gene>
<keyword evidence="6 9" id="KW-0804">Transcription</keyword>
<protein>
    <submittedName>
        <fullName evidence="12">Protein CBG10722</fullName>
    </submittedName>
</protein>
<dbReference type="PROSITE" id="PS51030">
    <property type="entry name" value="NUCLEAR_REC_DBD_2"/>
    <property type="match status" value="1"/>
</dbReference>
<evidence type="ECO:0000313" key="13">
    <source>
        <dbReference type="Proteomes" id="UP000008549"/>
    </source>
</evidence>
<sequence>MSFNCEVCNSNSSGIHFGASVCRACSAFFRRSVSRNQEYSCRRNGDCKMGTAVQKHRDIYGKRLPIFQPIFLPTPFLNQIGGMYKKLELDRIEVYQFYEPPRYVNYKQNIEILLREFYLISDWIYNSFNGYAALPTDQKDVLIRHFYFQFLNLESGFRSSQRRRNDVWFLPSGDFIDCVNLESFFHDPDEIQPISSEEAVRLFSPSFESYHRNVSIPMITDHVDFMEFLALVTLILFPTAVQKHRDIYGKRLPIFQPIFLPTPFLNQIGGMYKKLELDRIEVYQFYEPPRYVNYKQNIEILLREFYLISDWIYNSFNGYAALPTDQKDVLIRHFYFQFLNLESGFRSSQRRRNDVWFLPSGDFIDCVNLESFFHDPDEIQPISSEEAVRLFSPSFESYHRNVSIPMITDHVDFMEFLALVTLILFPTGLEGQSDDCVEISRRVRDTVQKEIIHYFKNTKNSEDAPIRMGNILSMLPNLERSSRRFTEDIELRRVLKAFPVNVDFYEKCLMKF</sequence>
<dbReference type="HOGENOM" id="CLU_532347_0_0_1"/>
<accession>A8XBM7</accession>
<evidence type="ECO:0000313" key="14">
    <source>
        <dbReference type="WormBase" id="CBG10722a"/>
    </source>
</evidence>
<dbReference type="SMART" id="SM00399">
    <property type="entry name" value="ZnF_C4"/>
    <property type="match status" value="1"/>
</dbReference>
<keyword evidence="4 9" id="KW-0805">Transcription regulation</keyword>
<feature type="domain" description="NR LBD" evidence="11">
    <location>
        <begin position="243"/>
        <end position="511"/>
    </location>
</feature>